<evidence type="ECO:0000256" key="2">
    <source>
        <dbReference type="ARBA" id="ARBA00009425"/>
    </source>
</evidence>
<evidence type="ECO:0000256" key="7">
    <source>
        <dbReference type="SAM" id="Phobius"/>
    </source>
</evidence>
<gene>
    <name evidence="9" type="ORF">EPICR_90055</name>
</gene>
<proteinExistence type="inferred from homology"/>
<protein>
    <recommendedName>
        <fullName evidence="8">Na+/H+ antiporter MnhB subunit-related protein domain-containing protein</fullName>
    </recommendedName>
</protein>
<reference evidence="9" key="1">
    <citation type="submission" date="2019-01" db="EMBL/GenBank/DDBJ databases">
        <authorList>
            <consortium name="Genoscope - CEA"/>
            <person name="William W."/>
        </authorList>
    </citation>
    <scope>NUCLEOTIDE SEQUENCE</scope>
    <source>
        <strain evidence="9">CR-1</strain>
    </source>
</reference>
<evidence type="ECO:0000256" key="6">
    <source>
        <dbReference type="ARBA" id="ARBA00023136"/>
    </source>
</evidence>
<dbReference type="Pfam" id="PF04039">
    <property type="entry name" value="MnhB"/>
    <property type="match status" value="1"/>
</dbReference>
<evidence type="ECO:0000313" key="9">
    <source>
        <dbReference type="EMBL" id="VEN75458.1"/>
    </source>
</evidence>
<keyword evidence="3" id="KW-1003">Cell membrane</keyword>
<dbReference type="AlphaFoldDB" id="A0A484HPF5"/>
<evidence type="ECO:0000256" key="1">
    <source>
        <dbReference type="ARBA" id="ARBA00004651"/>
    </source>
</evidence>
<dbReference type="PANTHER" id="PTHR33932">
    <property type="entry name" value="NA(+)/H(+) ANTIPORTER SUBUNIT B"/>
    <property type="match status" value="1"/>
</dbReference>
<comment type="similarity">
    <text evidence="2">Belongs to the CPA3 antiporters (TC 2.A.63) subunit B family.</text>
</comment>
<sequence length="160" mass="17085">MMTEPKKDIIVRAIARVFTPFIQIYALYVIMHGHHSPGGGFQGGVILAACLALMLITRGLADTRKQLSEKMTALLSSSGIFIYVGIGTLCLALSGNFLDYHQLAPLLNVSPAQARSLGILGVEIGVGLAVMAVMYSIFYNIATAGKDMTPYPKSIHDDGA</sequence>
<feature type="domain" description="Na+/H+ antiporter MnhB subunit-related protein" evidence="8">
    <location>
        <begin position="10"/>
        <end position="135"/>
    </location>
</feature>
<dbReference type="InterPro" id="IPR050622">
    <property type="entry name" value="CPA3_antiporter_subunitB"/>
</dbReference>
<keyword evidence="4 7" id="KW-0812">Transmembrane</keyword>
<name>A0A484HPF5_9BACT</name>
<evidence type="ECO:0000256" key="5">
    <source>
        <dbReference type="ARBA" id="ARBA00022989"/>
    </source>
</evidence>
<keyword evidence="5 7" id="KW-1133">Transmembrane helix</keyword>
<dbReference type="GO" id="GO:0005886">
    <property type="term" value="C:plasma membrane"/>
    <property type="evidence" value="ECO:0007669"/>
    <property type="project" value="UniProtKB-SubCell"/>
</dbReference>
<keyword evidence="6 7" id="KW-0472">Membrane</keyword>
<dbReference type="NCBIfam" id="NF009162">
    <property type="entry name" value="PRK12508.1"/>
    <property type="match status" value="1"/>
</dbReference>
<feature type="transmembrane region" description="Helical" evidence="7">
    <location>
        <begin position="9"/>
        <end position="31"/>
    </location>
</feature>
<comment type="subcellular location">
    <subcellularLocation>
        <location evidence="1">Cell membrane</location>
        <topology evidence="1">Multi-pass membrane protein</topology>
    </subcellularLocation>
</comment>
<dbReference type="InterPro" id="IPR007182">
    <property type="entry name" value="MnhB"/>
</dbReference>
<evidence type="ECO:0000256" key="4">
    <source>
        <dbReference type="ARBA" id="ARBA00022692"/>
    </source>
</evidence>
<dbReference type="PANTHER" id="PTHR33932:SF4">
    <property type="entry name" value="NA(+)_H(+) ANTIPORTER SUBUNIT B"/>
    <property type="match status" value="1"/>
</dbReference>
<feature type="transmembrane region" description="Helical" evidence="7">
    <location>
        <begin position="117"/>
        <end position="138"/>
    </location>
</feature>
<evidence type="ECO:0000259" key="8">
    <source>
        <dbReference type="Pfam" id="PF04039"/>
    </source>
</evidence>
<feature type="transmembrane region" description="Helical" evidence="7">
    <location>
        <begin position="43"/>
        <end position="61"/>
    </location>
</feature>
<dbReference type="EMBL" id="CAACVI010000052">
    <property type="protein sequence ID" value="VEN75458.1"/>
    <property type="molecule type" value="Genomic_DNA"/>
</dbReference>
<accession>A0A484HPF5</accession>
<evidence type="ECO:0000256" key="3">
    <source>
        <dbReference type="ARBA" id="ARBA00022475"/>
    </source>
</evidence>
<organism evidence="9">
    <name type="scientific">uncultured Desulfobacteraceae bacterium</name>
    <dbReference type="NCBI Taxonomy" id="218296"/>
    <lineage>
        <taxon>Bacteria</taxon>
        <taxon>Pseudomonadati</taxon>
        <taxon>Thermodesulfobacteriota</taxon>
        <taxon>Desulfobacteria</taxon>
        <taxon>Desulfobacterales</taxon>
        <taxon>Desulfobacteraceae</taxon>
        <taxon>environmental samples</taxon>
    </lineage>
</organism>
<feature type="transmembrane region" description="Helical" evidence="7">
    <location>
        <begin position="73"/>
        <end position="97"/>
    </location>
</feature>